<comment type="similarity">
    <text evidence="2 11 12">Belongs to the ATPase A chain family.</text>
</comment>
<gene>
    <name evidence="11 13" type="primary">atpB</name>
    <name evidence="13" type="ORF">MPNT_10300</name>
</gene>
<evidence type="ECO:0000256" key="6">
    <source>
        <dbReference type="ARBA" id="ARBA00022781"/>
    </source>
</evidence>
<proteinExistence type="inferred from homology"/>
<dbReference type="Proteomes" id="UP000663859">
    <property type="component" value="Unassembled WGS sequence"/>
</dbReference>
<evidence type="ECO:0000256" key="12">
    <source>
        <dbReference type="RuleBase" id="RU000483"/>
    </source>
</evidence>
<dbReference type="EMBL" id="CAJNOB010000001">
    <property type="protein sequence ID" value="CAF0689653.1"/>
    <property type="molecule type" value="Genomic_DNA"/>
</dbReference>
<keyword evidence="9 11" id="KW-0472">Membrane</keyword>
<feature type="transmembrane region" description="Helical" evidence="11">
    <location>
        <begin position="30"/>
        <end position="51"/>
    </location>
</feature>
<dbReference type="InterPro" id="IPR000568">
    <property type="entry name" value="ATP_synth_F0_asu"/>
</dbReference>
<dbReference type="NCBIfam" id="TIGR01131">
    <property type="entry name" value="ATP_synt_6_or_A"/>
    <property type="match status" value="1"/>
</dbReference>
<keyword evidence="3 11" id="KW-0813">Transport</keyword>
<dbReference type="CDD" id="cd00310">
    <property type="entry name" value="ATP-synt_Fo_a_6"/>
    <property type="match status" value="1"/>
</dbReference>
<keyword evidence="7 11" id="KW-1133">Transmembrane helix</keyword>
<dbReference type="GO" id="GO:0045259">
    <property type="term" value="C:proton-transporting ATP synthase complex"/>
    <property type="evidence" value="ECO:0007669"/>
    <property type="project" value="UniProtKB-KW"/>
</dbReference>
<keyword evidence="10 11" id="KW-0066">ATP synthesis</keyword>
<sequence length="283" mass="30373">MKGLFLAVASSGQKAPVLNPAAEVVFSLGPIPITNSMIATWVVAGLLFLFIRLGTRKLTLVPSGLQNLIEACVEGLEAMTKGLLEPKVANWAFPVVATFFIFILLCNMTDLLPGVGSIGWGVPDPSNPLPAALRETAVPLLRPPTSDANLTGGMALVFFLTNTWWTIRYQGPKGLLLHLFGPKGGLRGWIAIPLALIFVAVGFIEIISILIRPVALSVRLYGNIFAGEAVLDVMLGYLWGLPAVPFYFLEVLVAVAQAMVFSLLTIAFTATTCSHIEEAHPHK</sequence>
<feature type="transmembrane region" description="Helical" evidence="11">
    <location>
        <begin position="188"/>
        <end position="214"/>
    </location>
</feature>
<keyword evidence="11" id="KW-1003">Cell membrane</keyword>
<protein>
    <recommendedName>
        <fullName evidence="11 12">ATP synthase subunit a</fullName>
    </recommendedName>
    <alternativeName>
        <fullName evidence="11">ATP synthase F0 sector subunit a</fullName>
    </alternativeName>
    <alternativeName>
        <fullName evidence="11">F-ATPase subunit 6</fullName>
    </alternativeName>
</protein>
<evidence type="ECO:0000256" key="11">
    <source>
        <dbReference type="HAMAP-Rule" id="MF_01393"/>
    </source>
</evidence>
<keyword evidence="8 11" id="KW-0406">Ion transport</keyword>
<keyword evidence="5 11" id="KW-0812">Transmembrane</keyword>
<evidence type="ECO:0000256" key="5">
    <source>
        <dbReference type="ARBA" id="ARBA00022692"/>
    </source>
</evidence>
<evidence type="ECO:0000313" key="13">
    <source>
        <dbReference type="EMBL" id="CAF0689653.1"/>
    </source>
</evidence>
<dbReference type="AlphaFoldDB" id="A0A8J2FN61"/>
<reference evidence="13" key="1">
    <citation type="submission" date="2021-02" db="EMBL/GenBank/DDBJ databases">
        <authorList>
            <person name="Cremers G."/>
            <person name="Picone N."/>
        </authorList>
    </citation>
    <scope>NUCLEOTIDE SEQUENCE</scope>
    <source>
        <strain evidence="13">PQ17</strain>
    </source>
</reference>
<comment type="caution">
    <text evidence="13">The sequence shown here is derived from an EMBL/GenBank/DDBJ whole genome shotgun (WGS) entry which is preliminary data.</text>
</comment>
<comment type="subcellular location">
    <subcellularLocation>
        <location evidence="11 12">Cell membrane</location>
        <topology evidence="11 12">Multi-pass membrane protein</topology>
    </subcellularLocation>
    <subcellularLocation>
        <location evidence="1">Membrane</location>
        <topology evidence="1">Multi-pass membrane protein</topology>
    </subcellularLocation>
</comment>
<feature type="transmembrane region" description="Helical" evidence="11">
    <location>
        <begin position="246"/>
        <end position="268"/>
    </location>
</feature>
<comment type="function">
    <text evidence="11 12">Key component of the proton channel; it plays a direct role in the translocation of protons across the membrane.</text>
</comment>
<evidence type="ECO:0000313" key="14">
    <source>
        <dbReference type="Proteomes" id="UP000663859"/>
    </source>
</evidence>
<dbReference type="HAMAP" id="MF_01393">
    <property type="entry name" value="ATP_synth_a_bact"/>
    <property type="match status" value="1"/>
</dbReference>
<evidence type="ECO:0000256" key="3">
    <source>
        <dbReference type="ARBA" id="ARBA00022448"/>
    </source>
</evidence>
<dbReference type="InterPro" id="IPR023011">
    <property type="entry name" value="ATP_synth_F0_asu_AS"/>
</dbReference>
<evidence type="ECO:0000256" key="2">
    <source>
        <dbReference type="ARBA" id="ARBA00006810"/>
    </source>
</evidence>
<keyword evidence="4 11" id="KW-0138">CF(0)</keyword>
<dbReference type="Gene3D" id="1.20.120.220">
    <property type="entry name" value="ATP synthase, F0 complex, subunit A"/>
    <property type="match status" value="1"/>
</dbReference>
<feature type="transmembrane region" description="Helical" evidence="11">
    <location>
        <begin position="88"/>
        <end position="105"/>
    </location>
</feature>
<feature type="transmembrane region" description="Helical" evidence="11">
    <location>
        <begin position="220"/>
        <end position="239"/>
    </location>
</feature>
<keyword evidence="14" id="KW-1185">Reference proteome</keyword>
<dbReference type="InterPro" id="IPR035908">
    <property type="entry name" value="F0_ATP_A_sf"/>
</dbReference>
<dbReference type="GO" id="GO:0005886">
    <property type="term" value="C:plasma membrane"/>
    <property type="evidence" value="ECO:0007669"/>
    <property type="project" value="UniProtKB-SubCell"/>
</dbReference>
<dbReference type="SUPFAM" id="SSF81336">
    <property type="entry name" value="F1F0 ATP synthase subunit A"/>
    <property type="match status" value="1"/>
</dbReference>
<dbReference type="RefSeq" id="WP_236027798.1">
    <property type="nucleotide sequence ID" value="NZ_CAJNOB010000001.1"/>
</dbReference>
<evidence type="ECO:0000256" key="1">
    <source>
        <dbReference type="ARBA" id="ARBA00004141"/>
    </source>
</evidence>
<evidence type="ECO:0000256" key="10">
    <source>
        <dbReference type="ARBA" id="ARBA00023310"/>
    </source>
</evidence>
<evidence type="ECO:0000256" key="7">
    <source>
        <dbReference type="ARBA" id="ARBA00022989"/>
    </source>
</evidence>
<dbReference type="PANTHER" id="PTHR42823">
    <property type="entry name" value="ATP SYNTHASE SUBUNIT A, CHLOROPLASTIC"/>
    <property type="match status" value="1"/>
</dbReference>
<dbReference type="GO" id="GO:0046933">
    <property type="term" value="F:proton-transporting ATP synthase activity, rotational mechanism"/>
    <property type="evidence" value="ECO:0007669"/>
    <property type="project" value="UniProtKB-UniRule"/>
</dbReference>
<evidence type="ECO:0000256" key="4">
    <source>
        <dbReference type="ARBA" id="ARBA00022547"/>
    </source>
</evidence>
<organism evidence="13 14">
    <name type="scientific">Candidatus Methylacidithermus pantelleriae</name>
    <dbReference type="NCBI Taxonomy" id="2744239"/>
    <lineage>
        <taxon>Bacteria</taxon>
        <taxon>Pseudomonadati</taxon>
        <taxon>Verrucomicrobiota</taxon>
        <taxon>Methylacidiphilae</taxon>
        <taxon>Methylacidiphilales</taxon>
        <taxon>Methylacidiphilaceae</taxon>
        <taxon>Candidatus Methylacidithermus</taxon>
    </lineage>
</organism>
<dbReference type="PROSITE" id="PS00449">
    <property type="entry name" value="ATPASE_A"/>
    <property type="match status" value="1"/>
</dbReference>
<name>A0A8J2FN61_9BACT</name>
<keyword evidence="6 11" id="KW-0375">Hydrogen ion transport</keyword>
<dbReference type="InterPro" id="IPR045082">
    <property type="entry name" value="ATP_syn_F0_a_bact/chloroplast"/>
</dbReference>
<dbReference type="PANTHER" id="PTHR42823:SF3">
    <property type="entry name" value="ATP SYNTHASE SUBUNIT A, CHLOROPLASTIC"/>
    <property type="match status" value="1"/>
</dbReference>
<evidence type="ECO:0000256" key="9">
    <source>
        <dbReference type="ARBA" id="ARBA00023136"/>
    </source>
</evidence>
<dbReference type="GO" id="GO:0042777">
    <property type="term" value="P:proton motive force-driven plasma membrane ATP synthesis"/>
    <property type="evidence" value="ECO:0007669"/>
    <property type="project" value="TreeGrafter"/>
</dbReference>
<dbReference type="Pfam" id="PF00119">
    <property type="entry name" value="ATP-synt_A"/>
    <property type="match status" value="1"/>
</dbReference>
<evidence type="ECO:0000256" key="8">
    <source>
        <dbReference type="ARBA" id="ARBA00023065"/>
    </source>
</evidence>
<accession>A0A8J2FN61</accession>